<name>A0A060QHN3_9PROT</name>
<protein>
    <submittedName>
        <fullName evidence="1">Probable tautomerase yrdN</fullName>
        <ecNumber evidence="1">5.3.2.-</ecNumber>
    </submittedName>
</protein>
<dbReference type="eggNOG" id="COG1942">
    <property type="taxonomic scope" value="Bacteria"/>
</dbReference>
<dbReference type="InterPro" id="IPR037479">
    <property type="entry name" value="Tauto_MSAD"/>
</dbReference>
<organism evidence="1 2">
    <name type="scientific">Asaia bogorensis</name>
    <dbReference type="NCBI Taxonomy" id="91915"/>
    <lineage>
        <taxon>Bacteria</taxon>
        <taxon>Pseudomonadati</taxon>
        <taxon>Pseudomonadota</taxon>
        <taxon>Alphaproteobacteria</taxon>
        <taxon>Acetobacterales</taxon>
        <taxon>Acetobacteraceae</taxon>
        <taxon>Asaia</taxon>
    </lineage>
</organism>
<proteinExistence type="predicted"/>
<dbReference type="GO" id="GO:0016853">
    <property type="term" value="F:isomerase activity"/>
    <property type="evidence" value="ECO:0007669"/>
    <property type="project" value="UniProtKB-KW"/>
</dbReference>
<dbReference type="Proteomes" id="UP000027583">
    <property type="component" value="Unassembled WGS sequence"/>
</dbReference>
<accession>A0A060QHN3</accession>
<dbReference type="AlphaFoldDB" id="A0A060QHN3"/>
<evidence type="ECO:0000313" key="2">
    <source>
        <dbReference type="Proteomes" id="UP000027583"/>
    </source>
</evidence>
<dbReference type="PANTHER" id="PTHR38460">
    <property type="entry name" value="TAUTOMERASE YOLI-RELATED"/>
    <property type="match status" value="1"/>
</dbReference>
<dbReference type="Pfam" id="PF14552">
    <property type="entry name" value="Tautomerase_2"/>
    <property type="match status" value="1"/>
</dbReference>
<gene>
    <name evidence="1" type="ORF">ASAP_0696</name>
</gene>
<dbReference type="Gene3D" id="3.30.429.10">
    <property type="entry name" value="Macrophage Migration Inhibitory Factor"/>
    <property type="match status" value="1"/>
</dbReference>
<reference evidence="1 2" key="1">
    <citation type="journal article" date="2014" name="Genome Biol. Evol.">
        <title>Acetic acid bacteria genomes reveal functional traits for adaptation to life in insect guts.</title>
        <authorList>
            <person name="Chouaia B."/>
            <person name="Gaiarsa S."/>
            <person name="Crotti E."/>
            <person name="Comandatore F."/>
            <person name="Degli Esposti M."/>
            <person name="Ricci I."/>
            <person name="Alma A."/>
            <person name="Favia G."/>
            <person name="Bandi C."/>
            <person name="Daffonchio D."/>
        </authorList>
    </citation>
    <scope>NUCLEOTIDE SEQUENCE [LARGE SCALE GENOMIC DNA]</scope>
    <source>
        <strain evidence="1 2">SF2.1</strain>
    </source>
</reference>
<comment type="caution">
    <text evidence="1">The sequence shown here is derived from an EMBL/GenBank/DDBJ whole genome shotgun (WGS) entry which is preliminary data.</text>
</comment>
<keyword evidence="1" id="KW-0413">Isomerase</keyword>
<dbReference type="SUPFAM" id="SSF55331">
    <property type="entry name" value="Tautomerase/MIF"/>
    <property type="match status" value="1"/>
</dbReference>
<reference evidence="1 2" key="2">
    <citation type="journal article" date="2014" name="PLoS ONE">
        <title>Evolution of mitochondria reconstructed from the energy metabolism of living bacteria.</title>
        <authorList>
            <person name="Degli Esposti M."/>
            <person name="Chouaia B."/>
            <person name="Comandatore F."/>
            <person name="Crotti E."/>
            <person name="Sassera D."/>
            <person name="Lievens P.M."/>
            <person name="Daffonchio D."/>
            <person name="Bandi C."/>
        </authorList>
    </citation>
    <scope>NUCLEOTIDE SEQUENCE [LARGE SCALE GENOMIC DNA]</scope>
    <source>
        <strain evidence="1 2">SF2.1</strain>
    </source>
</reference>
<dbReference type="EMBL" id="CBLX010000004">
    <property type="protein sequence ID" value="CDG38741.1"/>
    <property type="molecule type" value="Genomic_DNA"/>
</dbReference>
<dbReference type="EC" id="5.3.2.-" evidence="1"/>
<dbReference type="InterPro" id="IPR014347">
    <property type="entry name" value="Tautomerase/MIF_sf"/>
</dbReference>
<dbReference type="PANTHER" id="PTHR38460:SF1">
    <property type="entry name" value="TAUTOMERASE YOLI-RELATED"/>
    <property type="match status" value="1"/>
</dbReference>
<evidence type="ECO:0000313" key="1">
    <source>
        <dbReference type="EMBL" id="CDG38741.1"/>
    </source>
</evidence>
<sequence length="129" mass="14566">MPLLHFHVVEGRSDDDIKAMLDAAHEAMLETFEVPRGDRYQIVSEHKKTHLIVEDTGLDIPRTDRVLLLQMFTRPRGDAKNAAFYKCLTERLQASCGMAPSDVMVSVVENNDAHWSFGHGRAQFLTGEL</sequence>
<dbReference type="RefSeq" id="WP_023979624.1">
    <property type="nucleotide sequence ID" value="NZ_CBLX010000004.1"/>
</dbReference>